<keyword evidence="2" id="KW-1185">Reference proteome</keyword>
<dbReference type="GeneID" id="28988034"/>
<protein>
    <submittedName>
        <fullName evidence="1">Uncharacterized protein</fullName>
    </submittedName>
</protein>
<evidence type="ECO:0000313" key="2">
    <source>
        <dbReference type="Proteomes" id="UP000053611"/>
    </source>
</evidence>
<proteinExistence type="predicted"/>
<dbReference type="AlphaFoldDB" id="A0A0J0XNE1"/>
<accession>A0A0J0XNE1</accession>
<dbReference type="RefSeq" id="XP_018279126.1">
    <property type="nucleotide sequence ID" value="XM_018427431.1"/>
</dbReference>
<evidence type="ECO:0000313" key="1">
    <source>
        <dbReference type="EMBL" id="KLT42635.1"/>
    </source>
</evidence>
<gene>
    <name evidence="1" type="ORF">CC85DRAFT_80865</name>
</gene>
<sequence>MALSSCLLSATETSELGARRTVAGVAEMPRCRGSGRRCPRNQLIVSALTAGGIVIGLNTSQLAGLSRPGNKNEPRLGCHVATQDCR</sequence>
<dbReference type="Proteomes" id="UP000053611">
    <property type="component" value="Unassembled WGS sequence"/>
</dbReference>
<dbReference type="EMBL" id="KQ087203">
    <property type="protein sequence ID" value="KLT42635.1"/>
    <property type="molecule type" value="Genomic_DNA"/>
</dbReference>
<name>A0A0J0XNE1_9TREE</name>
<reference evidence="1 2" key="1">
    <citation type="submission" date="2015-03" db="EMBL/GenBank/DDBJ databases">
        <title>Genomics and transcriptomics of the oil-accumulating basidiomycete yeast T. oleaginosus allow insights into substrate utilization and the diverse evolutionary trajectories of mating systems in fungi.</title>
        <authorList>
            <consortium name="DOE Joint Genome Institute"/>
            <person name="Kourist R."/>
            <person name="Kracht O."/>
            <person name="Bracharz F."/>
            <person name="Lipzen A."/>
            <person name="Nolan M."/>
            <person name="Ohm R."/>
            <person name="Grigoriev I."/>
            <person name="Sun S."/>
            <person name="Heitman J."/>
            <person name="Bruck T."/>
            <person name="Nowrousian M."/>
        </authorList>
    </citation>
    <scope>NUCLEOTIDE SEQUENCE [LARGE SCALE GENOMIC DNA]</scope>
    <source>
        <strain evidence="1 2">IBC0246</strain>
    </source>
</reference>
<organism evidence="1 2">
    <name type="scientific">Cutaneotrichosporon oleaginosum</name>
    <dbReference type="NCBI Taxonomy" id="879819"/>
    <lineage>
        <taxon>Eukaryota</taxon>
        <taxon>Fungi</taxon>
        <taxon>Dikarya</taxon>
        <taxon>Basidiomycota</taxon>
        <taxon>Agaricomycotina</taxon>
        <taxon>Tremellomycetes</taxon>
        <taxon>Trichosporonales</taxon>
        <taxon>Trichosporonaceae</taxon>
        <taxon>Cutaneotrichosporon</taxon>
    </lineage>
</organism>